<evidence type="ECO:0000256" key="1">
    <source>
        <dbReference type="ARBA" id="ARBA00022679"/>
    </source>
</evidence>
<evidence type="ECO:0000256" key="2">
    <source>
        <dbReference type="ARBA" id="ARBA00023315"/>
    </source>
</evidence>
<dbReference type="AlphaFoldDB" id="A0A0L8VB71"/>
<reference evidence="4" key="1">
    <citation type="submission" date="2015-07" db="EMBL/GenBank/DDBJ databases">
        <title>Genome sequencing of Sunxiuqinia dokdonensis strain SK.</title>
        <authorList>
            <person name="Ahn S."/>
            <person name="Kim B.-C."/>
        </authorList>
    </citation>
    <scope>NUCLEOTIDE SEQUENCE [LARGE SCALE GENOMIC DNA]</scope>
    <source>
        <strain evidence="4">SK</strain>
    </source>
</reference>
<dbReference type="InterPro" id="IPR050065">
    <property type="entry name" value="GlmU-like"/>
</dbReference>
<dbReference type="CDD" id="cd05635">
    <property type="entry name" value="LbH_unknown"/>
    <property type="match status" value="1"/>
</dbReference>
<dbReference type="EMBL" id="LGIA01000076">
    <property type="protein sequence ID" value="KOH45715.1"/>
    <property type="molecule type" value="Genomic_DNA"/>
</dbReference>
<comment type="caution">
    <text evidence="3">The sequence shown here is derived from an EMBL/GenBank/DDBJ whole genome shotgun (WGS) entry which is preliminary data.</text>
</comment>
<evidence type="ECO:0000313" key="3">
    <source>
        <dbReference type="EMBL" id="KOH45715.1"/>
    </source>
</evidence>
<keyword evidence="4" id="KW-1185">Reference proteome</keyword>
<dbReference type="STRING" id="1409788.NC99_14530"/>
<dbReference type="Gene3D" id="2.160.10.10">
    <property type="entry name" value="Hexapeptide repeat proteins"/>
    <property type="match status" value="1"/>
</dbReference>
<dbReference type="RefSeq" id="WP_053181188.1">
    <property type="nucleotide sequence ID" value="NZ_LGIA01000076.1"/>
</dbReference>
<organism evidence="3 4">
    <name type="scientific">Sunxiuqinia dokdonensis</name>
    <dbReference type="NCBI Taxonomy" id="1409788"/>
    <lineage>
        <taxon>Bacteria</taxon>
        <taxon>Pseudomonadati</taxon>
        <taxon>Bacteroidota</taxon>
        <taxon>Bacteroidia</taxon>
        <taxon>Marinilabiliales</taxon>
        <taxon>Prolixibacteraceae</taxon>
        <taxon>Sunxiuqinia</taxon>
    </lineage>
</organism>
<dbReference type="InterPro" id="IPR023917">
    <property type="entry name" value="Bifunctiontional_GlmU_bac-type"/>
</dbReference>
<keyword evidence="1 3" id="KW-0808">Transferase</keyword>
<name>A0A0L8VB71_9BACT</name>
<dbReference type="InterPro" id="IPR011004">
    <property type="entry name" value="Trimer_LpxA-like_sf"/>
</dbReference>
<keyword evidence="2" id="KW-0012">Acyltransferase</keyword>
<accession>A0A0L8VB71</accession>
<dbReference type="GO" id="GO:0016779">
    <property type="term" value="F:nucleotidyltransferase activity"/>
    <property type="evidence" value="ECO:0007669"/>
    <property type="project" value="UniProtKB-ARBA"/>
</dbReference>
<dbReference type="OrthoDB" id="9784832at2"/>
<dbReference type="Pfam" id="PF13562">
    <property type="entry name" value="NTP_transf_4"/>
    <property type="match status" value="1"/>
</dbReference>
<dbReference type="PANTHER" id="PTHR43584:SF9">
    <property type="entry name" value="TRANSFERASE HEXAPEPTIDE REPEAT CONTAINING PROTEIN"/>
    <property type="match status" value="1"/>
</dbReference>
<protein>
    <submittedName>
        <fullName evidence="3">Glucose-1-phosphate thymidylyltransferase</fullName>
    </submittedName>
</protein>
<evidence type="ECO:0000313" key="4">
    <source>
        <dbReference type="Proteomes" id="UP000036958"/>
    </source>
</evidence>
<dbReference type="Proteomes" id="UP000036958">
    <property type="component" value="Unassembled WGS sequence"/>
</dbReference>
<dbReference type="SUPFAM" id="SSF51161">
    <property type="entry name" value="Trimeric LpxA-like enzymes"/>
    <property type="match status" value="1"/>
</dbReference>
<sequence length="394" mass="43322">MNYILVDGKSRENLLPLCFTRPVAALRTGILTIREKWEHRLPGAYSWKTETYLQQKFPMQRASENCLIDARICPTDELVEQVKLLENGQGIMIQGEKVAVCLNEELLAAYFEAEVAIDWQEFAGPLDVIRYPWDLVEVNSRQIQLDFDLLTENRESEPISHTNQLIHPEHIFAEAGAKLEFVTINASAGPVYIGADAEIMEGSLIRGPFALGEHSVVNMGSKIYGGTTIGPYSKVGGEISQSVITGYSNKGHDGFLGYSVLGEWCNLGAGTNVSNLKNNYEQVKMWNFAARRFVKTGLQFGGLIMGDHSKAGINSMFNTGTVVGVACNIHGTGFPRQFVPSFADGGPGGFKLHQLKAVFATAAKVMERRNQSLSESDQGILAAVFEQTAAFRSF</sequence>
<dbReference type="PANTHER" id="PTHR43584">
    <property type="entry name" value="NUCLEOTIDYL TRANSFERASE"/>
    <property type="match status" value="1"/>
</dbReference>
<dbReference type="PATRIC" id="fig|1409788.3.peg.1486"/>
<dbReference type="NCBIfam" id="TIGR03991">
    <property type="entry name" value="alt_bact_glmU"/>
    <property type="match status" value="1"/>
</dbReference>
<gene>
    <name evidence="3" type="ORF">NC99_14530</name>
</gene>
<proteinExistence type="predicted"/>
<dbReference type="GO" id="GO:0016746">
    <property type="term" value="F:acyltransferase activity"/>
    <property type="evidence" value="ECO:0007669"/>
    <property type="project" value="UniProtKB-KW"/>
</dbReference>